<evidence type="ECO:0000256" key="1">
    <source>
        <dbReference type="SAM" id="Phobius"/>
    </source>
</evidence>
<organism evidence="2 3">
    <name type="scientific">Staphylotrichum longicolle</name>
    <dbReference type="NCBI Taxonomy" id="669026"/>
    <lineage>
        <taxon>Eukaryota</taxon>
        <taxon>Fungi</taxon>
        <taxon>Dikarya</taxon>
        <taxon>Ascomycota</taxon>
        <taxon>Pezizomycotina</taxon>
        <taxon>Sordariomycetes</taxon>
        <taxon>Sordariomycetidae</taxon>
        <taxon>Sordariales</taxon>
        <taxon>Chaetomiaceae</taxon>
        <taxon>Staphylotrichum</taxon>
    </lineage>
</organism>
<keyword evidence="1" id="KW-0472">Membrane</keyword>
<sequence length="179" mass="19908">MKAGSAWLEAASLGSYDSQGTQWIARYRDGTWSSTAVARQGAALENLDTRRSALLEASYPHLGCGIRALGVSDLEYCVLGPRPDFYARWKGGECYYHARDNVRTQLAAIDGSKIAAVAFGYGGAFIMSYGFGPETLSYWYNLRGYYPYMDQFMQSHWPVRILVGIYIPVIPIPALPVNR</sequence>
<keyword evidence="3" id="KW-1185">Reference proteome</keyword>
<reference evidence="2" key="1">
    <citation type="submission" date="2023-02" db="EMBL/GenBank/DDBJ databases">
        <authorList>
            <person name="Palmer J.M."/>
        </authorList>
    </citation>
    <scope>NUCLEOTIDE SEQUENCE</scope>
    <source>
        <strain evidence="2">FW57</strain>
    </source>
</reference>
<keyword evidence="1" id="KW-0812">Transmembrane</keyword>
<feature type="transmembrane region" description="Helical" evidence="1">
    <location>
        <begin position="114"/>
        <end position="132"/>
    </location>
</feature>
<dbReference type="AlphaFoldDB" id="A0AAD4EVE5"/>
<gene>
    <name evidence="2" type="ORF">NEMBOFW57_007800</name>
</gene>
<evidence type="ECO:0000313" key="2">
    <source>
        <dbReference type="EMBL" id="KAG7288269.1"/>
    </source>
</evidence>
<name>A0AAD4EVE5_9PEZI</name>
<dbReference type="Proteomes" id="UP001197093">
    <property type="component" value="Unassembled WGS sequence"/>
</dbReference>
<keyword evidence="1" id="KW-1133">Transmembrane helix</keyword>
<comment type="caution">
    <text evidence="2">The sequence shown here is derived from an EMBL/GenBank/DDBJ whole genome shotgun (WGS) entry which is preliminary data.</text>
</comment>
<dbReference type="EMBL" id="JAHCVI010000003">
    <property type="protein sequence ID" value="KAG7288269.1"/>
    <property type="molecule type" value="Genomic_DNA"/>
</dbReference>
<evidence type="ECO:0000313" key="3">
    <source>
        <dbReference type="Proteomes" id="UP001197093"/>
    </source>
</evidence>
<feature type="transmembrane region" description="Helical" evidence="1">
    <location>
        <begin position="157"/>
        <end position="177"/>
    </location>
</feature>
<accession>A0AAD4EVE5</accession>
<protein>
    <submittedName>
        <fullName evidence="2">Uncharacterized protein</fullName>
    </submittedName>
</protein>
<proteinExistence type="predicted"/>